<organism evidence="1 2">
    <name type="scientific">Mycolicibacterium iranicum</name>
    <name type="common">Mycobacterium iranicum</name>
    <dbReference type="NCBI Taxonomy" id="912594"/>
    <lineage>
        <taxon>Bacteria</taxon>
        <taxon>Bacillati</taxon>
        <taxon>Actinomycetota</taxon>
        <taxon>Actinomycetes</taxon>
        <taxon>Mycobacteriales</taxon>
        <taxon>Mycobacteriaceae</taxon>
        <taxon>Mycolicibacterium</taxon>
    </lineage>
</organism>
<dbReference type="InterPro" id="IPR006748">
    <property type="entry name" value="NH2Glyco/OHUrea_AB-resist_kin"/>
</dbReference>
<dbReference type="RefSeq" id="WP_183469599.1">
    <property type="nucleotide sequence ID" value="NZ_JACHVU010000006.1"/>
</dbReference>
<gene>
    <name evidence="1" type="ORF">FHR72_003156</name>
</gene>
<dbReference type="EMBL" id="JACHVU010000006">
    <property type="protein sequence ID" value="MBB2991671.1"/>
    <property type="molecule type" value="Genomic_DNA"/>
</dbReference>
<keyword evidence="1" id="KW-0418">Kinase</keyword>
<proteinExistence type="predicted"/>
<evidence type="ECO:0000313" key="2">
    <source>
        <dbReference type="Proteomes" id="UP000550501"/>
    </source>
</evidence>
<dbReference type="SUPFAM" id="SSF56112">
    <property type="entry name" value="Protein kinase-like (PK-like)"/>
    <property type="match status" value="1"/>
</dbReference>
<evidence type="ECO:0000313" key="1">
    <source>
        <dbReference type="EMBL" id="MBB2991671.1"/>
    </source>
</evidence>
<accession>A0A839QH40</accession>
<sequence>MIEGDHDLGTVLRNHLTQWQLRVDGPTHEGADSLVTPVRTDDGTAAVLKVSAPQTASPHEHLVLRRWGGDGAVRLLRADPPAHALLLERLRPPRLDESADTIACEVIGGLYRTLHVPALPQLLSATADVADRIEVLRRLPRGAPIPHRLVTQVIALSRDLTADRSGEVVLHGDLHPGKVFTAGRRPWLAVAPRPVNGDRHYEIAPMLWHRWDALTGNIRDGVRHRFHTLVAVADLDEDLARAWTLVRVVHAWTHELLAGAATEAVADAAASSRYAAIAKAVQD</sequence>
<dbReference type="Proteomes" id="UP000550501">
    <property type="component" value="Unassembled WGS sequence"/>
</dbReference>
<dbReference type="GO" id="GO:0019748">
    <property type="term" value="P:secondary metabolic process"/>
    <property type="evidence" value="ECO:0007669"/>
    <property type="project" value="InterPro"/>
</dbReference>
<keyword evidence="1" id="KW-0808">Transferase</keyword>
<dbReference type="Pfam" id="PF04655">
    <property type="entry name" value="APH_6_hur"/>
    <property type="match status" value="1"/>
</dbReference>
<keyword evidence="2" id="KW-1185">Reference proteome</keyword>
<dbReference type="EC" id="2.7.1.72" evidence="1"/>
<dbReference type="InterPro" id="IPR011009">
    <property type="entry name" value="Kinase-like_dom_sf"/>
</dbReference>
<dbReference type="GO" id="GO:0050300">
    <property type="term" value="F:aminoglycoside 6-kinase activity"/>
    <property type="evidence" value="ECO:0007669"/>
    <property type="project" value="UniProtKB-EC"/>
</dbReference>
<name>A0A839QH40_MYCIR</name>
<protein>
    <submittedName>
        <fullName evidence="1">Streptomycin 6-kinase</fullName>
        <ecNumber evidence="1">2.7.1.72</ecNumber>
    </submittedName>
</protein>
<dbReference type="AlphaFoldDB" id="A0A839QH40"/>
<comment type="caution">
    <text evidence="1">The sequence shown here is derived from an EMBL/GenBank/DDBJ whole genome shotgun (WGS) entry which is preliminary data.</text>
</comment>
<reference evidence="1 2" key="1">
    <citation type="submission" date="2020-08" db="EMBL/GenBank/DDBJ databases">
        <title>The Agave Microbiome: Exploring the role of microbial communities in plant adaptations to desert environments.</title>
        <authorList>
            <person name="Partida-Martinez L.P."/>
        </authorList>
    </citation>
    <scope>NUCLEOTIDE SEQUENCE [LARGE SCALE GENOMIC DNA]</scope>
    <source>
        <strain evidence="1 2">AT2.18</strain>
    </source>
</reference>